<feature type="transmembrane region" description="Helical" evidence="1">
    <location>
        <begin position="206"/>
        <end position="224"/>
    </location>
</feature>
<dbReference type="EMBL" id="VIAR01000004">
    <property type="protein sequence ID" value="TQD39319.1"/>
    <property type="molecule type" value="Genomic_DNA"/>
</dbReference>
<feature type="transmembrane region" description="Helical" evidence="1">
    <location>
        <begin position="183"/>
        <end position="200"/>
    </location>
</feature>
<comment type="caution">
    <text evidence="2">The sequence shown here is derived from an EMBL/GenBank/DDBJ whole genome shotgun (WGS) entry which is preliminary data.</text>
</comment>
<feature type="transmembrane region" description="Helical" evidence="1">
    <location>
        <begin position="155"/>
        <end position="171"/>
    </location>
</feature>
<name>A0A507ZPS7_9FLAO</name>
<keyword evidence="1" id="KW-0812">Transmembrane</keyword>
<evidence type="ECO:0000256" key="1">
    <source>
        <dbReference type="SAM" id="Phobius"/>
    </source>
</evidence>
<dbReference type="RefSeq" id="WP_141421267.1">
    <property type="nucleotide sequence ID" value="NZ_VIAR01000004.1"/>
</dbReference>
<reference evidence="2 3" key="1">
    <citation type="submission" date="2019-06" db="EMBL/GenBank/DDBJ databases">
        <title>Flavibacter putida gen. nov., sp. nov., a novel marine bacterium of the family Flavobacteriaceae isolated from coastal seawater.</title>
        <authorList>
            <person name="Feng X."/>
        </authorList>
    </citation>
    <scope>NUCLEOTIDE SEQUENCE [LARGE SCALE GENOMIC DNA]</scope>
    <source>
        <strain evidence="2 3">PLHSN227</strain>
    </source>
</reference>
<accession>A0A507ZPS7</accession>
<keyword evidence="1" id="KW-0472">Membrane</keyword>
<feature type="transmembrane region" description="Helical" evidence="1">
    <location>
        <begin position="127"/>
        <end position="143"/>
    </location>
</feature>
<dbReference type="Proteomes" id="UP000317169">
    <property type="component" value="Unassembled WGS sequence"/>
</dbReference>
<keyword evidence="1" id="KW-1133">Transmembrane helix</keyword>
<dbReference type="AlphaFoldDB" id="A0A507ZPS7"/>
<proteinExistence type="predicted"/>
<sequence>MKHLHIKLVFPYNWYQYRKVKIYDDKDELITHLNHCEQKSINISSSTEFVILKLDYFKSKIKLPKENDNIYLISYLDFRDSFPIKYFDLFKRKCLTGKLVDKKSFDKFNLDFYEKAVKQMKKSKPNLPNLLLGTLISLALIFFGTTQQQNKDDNALVIFIGVASLVSLLLIYKQRKKLLSYDYKSRVIATGIAFLLAIFFLNGLDFYLLTIILIFSLVFLYFAIRKVEV</sequence>
<keyword evidence="3" id="KW-1185">Reference proteome</keyword>
<dbReference type="OrthoDB" id="1451017at2"/>
<evidence type="ECO:0000313" key="2">
    <source>
        <dbReference type="EMBL" id="TQD39319.1"/>
    </source>
</evidence>
<evidence type="ECO:0000313" key="3">
    <source>
        <dbReference type="Proteomes" id="UP000317169"/>
    </source>
</evidence>
<gene>
    <name evidence="2" type="ORF">FKR84_05345</name>
</gene>
<organism evidence="2 3">
    <name type="scientific">Haloflavibacter putidus</name>
    <dbReference type="NCBI Taxonomy" id="2576776"/>
    <lineage>
        <taxon>Bacteria</taxon>
        <taxon>Pseudomonadati</taxon>
        <taxon>Bacteroidota</taxon>
        <taxon>Flavobacteriia</taxon>
        <taxon>Flavobacteriales</taxon>
        <taxon>Flavobacteriaceae</taxon>
        <taxon>Haloflavibacter</taxon>
    </lineage>
</organism>
<protein>
    <submittedName>
        <fullName evidence="2">Uncharacterized protein</fullName>
    </submittedName>
</protein>